<organism evidence="1 2">
    <name type="scientific">Ensifer adhaerens</name>
    <name type="common">Sinorhizobium morelense</name>
    <dbReference type="NCBI Taxonomy" id="106592"/>
    <lineage>
        <taxon>Bacteria</taxon>
        <taxon>Pseudomonadati</taxon>
        <taxon>Pseudomonadota</taxon>
        <taxon>Alphaproteobacteria</taxon>
        <taxon>Hyphomicrobiales</taxon>
        <taxon>Rhizobiaceae</taxon>
        <taxon>Sinorhizobium/Ensifer group</taxon>
        <taxon>Ensifer</taxon>
    </lineage>
</organism>
<gene>
    <name evidence="1" type="ORF">J2Z19_000884</name>
</gene>
<dbReference type="EMBL" id="JAGGJR010000001">
    <property type="protein sequence ID" value="MBP1871187.1"/>
    <property type="molecule type" value="Genomic_DNA"/>
</dbReference>
<protein>
    <submittedName>
        <fullName evidence="1">Pimeloyl-ACP methyl ester carboxylesterase</fullName>
    </submittedName>
</protein>
<proteinExistence type="predicted"/>
<sequence>MTTAVFILVHGGWHDRSTWDKVTPILDANGFSALTPDLPGAGVNAIAPPSLGLSPFDPVAFSTEPSPSAGITQLERTEAVVKLVEEAVALGGGKVILVGHSAGGMTVSAVAERVPDLLAAIVYIAGFLVPNGMPLLAMLQHETMSSALSPGLFIGDPVAIGATRINPGSTDEAYRSLLKASFYGDVSEAEFAHAASHLHYDESNAGALASSGITSERFGTVPRHYVRTTRDCAVPLAGQDHMIALVDGSIGGKTTTHTLASSHSPFLSQPDQLSKILIEIGTCPHTERSHAEGLGA</sequence>
<evidence type="ECO:0000313" key="2">
    <source>
        <dbReference type="Proteomes" id="UP000823773"/>
    </source>
</evidence>
<accession>A0ACC5SQQ3</accession>
<name>A0ACC5SQQ3_ENSAD</name>
<keyword evidence="2" id="KW-1185">Reference proteome</keyword>
<evidence type="ECO:0000313" key="1">
    <source>
        <dbReference type="EMBL" id="MBP1871187.1"/>
    </source>
</evidence>
<dbReference type="Proteomes" id="UP000823773">
    <property type="component" value="Unassembled WGS sequence"/>
</dbReference>
<reference evidence="1" key="1">
    <citation type="submission" date="2021-03" db="EMBL/GenBank/DDBJ databases">
        <title>Genomic Encyclopedia of Type Strains, Phase IV (KMG-IV): sequencing the most valuable type-strain genomes for metagenomic binning, comparative biology and taxonomic classification.</title>
        <authorList>
            <person name="Goeker M."/>
        </authorList>
    </citation>
    <scope>NUCLEOTIDE SEQUENCE</scope>
    <source>
        <strain evidence="1">DSM 18131</strain>
    </source>
</reference>
<comment type="caution">
    <text evidence="1">The sequence shown here is derived from an EMBL/GenBank/DDBJ whole genome shotgun (WGS) entry which is preliminary data.</text>
</comment>